<dbReference type="PIRSF" id="PIRSF028754">
    <property type="entry name" value="UCP028754"/>
    <property type="match status" value="1"/>
</dbReference>
<dbReference type="InterPro" id="IPR038389">
    <property type="entry name" value="PSMG2_sf"/>
</dbReference>
<comment type="caution">
    <text evidence="2">The sequence shown here is derived from an EMBL/GenBank/DDBJ whole genome shotgun (WGS) entry which is preliminary data.</text>
</comment>
<dbReference type="EMBL" id="QFKX01000004">
    <property type="protein sequence ID" value="PWH05670.1"/>
    <property type="molecule type" value="Genomic_DNA"/>
</dbReference>
<evidence type="ECO:0000313" key="3">
    <source>
        <dbReference type="Proteomes" id="UP000245590"/>
    </source>
</evidence>
<proteinExistence type="predicted"/>
<dbReference type="RefSeq" id="WP_109276026.1">
    <property type="nucleotide sequence ID" value="NZ_QFKX01000004.1"/>
</dbReference>
<dbReference type="InterPro" id="IPR008492">
    <property type="entry name" value="Rv2714-like"/>
</dbReference>
<accession>A0A2U2RII7</accession>
<dbReference type="Proteomes" id="UP000245590">
    <property type="component" value="Unassembled WGS sequence"/>
</dbReference>
<dbReference type="GO" id="GO:0016874">
    <property type="term" value="F:ligase activity"/>
    <property type="evidence" value="ECO:0007669"/>
    <property type="project" value="UniProtKB-KW"/>
</dbReference>
<dbReference type="Pfam" id="PF09754">
    <property type="entry name" value="PAC2"/>
    <property type="match status" value="1"/>
</dbReference>
<name>A0A2U2RII7_9MICO</name>
<dbReference type="InterPro" id="IPR019151">
    <property type="entry name" value="Proteasome_assmbl_chaperone_2"/>
</dbReference>
<evidence type="ECO:0000256" key="1">
    <source>
        <dbReference type="SAM" id="MobiDB-lite"/>
    </source>
</evidence>
<reference evidence="2 3" key="1">
    <citation type="submission" date="2018-05" db="EMBL/GenBank/DDBJ databases">
        <title>Brachybacterium sp. M1HQ-2T, whole genome shotgun sequence.</title>
        <authorList>
            <person name="Tuo L."/>
        </authorList>
    </citation>
    <scope>NUCLEOTIDE SEQUENCE [LARGE SCALE GENOMIC DNA]</scope>
    <source>
        <strain evidence="2 3">M1HQ-2</strain>
    </source>
</reference>
<keyword evidence="3" id="KW-1185">Reference proteome</keyword>
<keyword evidence="2" id="KW-0436">Ligase</keyword>
<protein>
    <submittedName>
        <fullName evidence="2">Carboxylate--amine ligase</fullName>
    </submittedName>
</protein>
<dbReference type="SUPFAM" id="SSF159659">
    <property type="entry name" value="Cgl1923-like"/>
    <property type="match status" value="1"/>
</dbReference>
<dbReference type="OrthoDB" id="150941at2"/>
<feature type="region of interest" description="Disordered" evidence="1">
    <location>
        <begin position="126"/>
        <end position="147"/>
    </location>
</feature>
<dbReference type="Gene3D" id="3.40.50.10900">
    <property type="entry name" value="PAC-like subunit"/>
    <property type="match status" value="1"/>
</dbReference>
<sequence>MTRIAICAFSGWNDAGEAATGALELLLEAWPSHTIARIPAEEFVDFQVHRPETRLDADGRKVIDWPDTRIDLVTPPQGPELLLVHGAEPSLRWNAFCRQVLDRLLGADASRLISLGALLGDAPHTRPLPISDQVEPGRAESADPETYEGPIGIPTVLARAAVSLGVRTSSIWVQVPHYVSQNASPKAVLALVRALQDHVSAPIPVRELEEDAEAWERGVEELSRNDPDISEYVARLEEAQDAEDLPEASGDAIAKEFERFLRRREGED</sequence>
<dbReference type="AlphaFoldDB" id="A0A2U2RII7"/>
<evidence type="ECO:0000313" key="2">
    <source>
        <dbReference type="EMBL" id="PWH05670.1"/>
    </source>
</evidence>
<organism evidence="2 3">
    <name type="scientific">Brachybacterium endophyticum</name>
    <dbReference type="NCBI Taxonomy" id="2182385"/>
    <lineage>
        <taxon>Bacteria</taxon>
        <taxon>Bacillati</taxon>
        <taxon>Actinomycetota</taxon>
        <taxon>Actinomycetes</taxon>
        <taxon>Micrococcales</taxon>
        <taxon>Dermabacteraceae</taxon>
        <taxon>Brachybacterium</taxon>
    </lineage>
</organism>
<gene>
    <name evidence="2" type="ORF">DEO23_10675</name>
</gene>